<dbReference type="PANTHER" id="PTHR14957:SF1">
    <property type="entry name" value="UBIQUITIN-LIKE-CONJUGATING ENZYME ATG10"/>
    <property type="match status" value="1"/>
</dbReference>
<proteinExistence type="inferred from homology"/>
<dbReference type="GO" id="GO:0005829">
    <property type="term" value="C:cytosol"/>
    <property type="evidence" value="ECO:0007669"/>
    <property type="project" value="TreeGrafter"/>
</dbReference>
<accession>A0A0C2XKU6</accession>
<evidence type="ECO:0000256" key="4">
    <source>
        <dbReference type="ARBA" id="ARBA00022786"/>
    </source>
</evidence>
<dbReference type="InParanoid" id="A0A0C2XKU6"/>
<dbReference type="GO" id="GO:0000422">
    <property type="term" value="P:autophagy of mitochondrion"/>
    <property type="evidence" value="ECO:0007669"/>
    <property type="project" value="TreeGrafter"/>
</dbReference>
<keyword evidence="6" id="KW-0072">Autophagy</keyword>
<dbReference type="InterPro" id="IPR007135">
    <property type="entry name" value="Atg3/Atg10"/>
</dbReference>
<name>A0A0C2XKU6_AMAMK</name>
<dbReference type="EMBL" id="KN818224">
    <property type="protein sequence ID" value="KIL70131.1"/>
    <property type="molecule type" value="Genomic_DNA"/>
</dbReference>
<keyword evidence="5" id="KW-0653">Protein transport</keyword>
<keyword evidence="5" id="KW-0813">Transport</keyword>
<evidence type="ECO:0000256" key="6">
    <source>
        <dbReference type="ARBA" id="ARBA00023006"/>
    </source>
</evidence>
<organism evidence="8 9">
    <name type="scientific">Amanita muscaria (strain Koide BX008)</name>
    <dbReference type="NCBI Taxonomy" id="946122"/>
    <lineage>
        <taxon>Eukaryota</taxon>
        <taxon>Fungi</taxon>
        <taxon>Dikarya</taxon>
        <taxon>Basidiomycota</taxon>
        <taxon>Agaricomycotina</taxon>
        <taxon>Agaricomycetes</taxon>
        <taxon>Agaricomycetidae</taxon>
        <taxon>Agaricales</taxon>
        <taxon>Pluteineae</taxon>
        <taxon>Amanitaceae</taxon>
        <taxon>Amanita</taxon>
    </lineage>
</organism>
<evidence type="ECO:0000256" key="1">
    <source>
        <dbReference type="ARBA" id="ARBA00005696"/>
    </source>
</evidence>
<dbReference type="PANTHER" id="PTHR14957">
    <property type="entry name" value="UBIQUITIN-LIKE-CONJUGATING ENZYME ATG10"/>
    <property type="match status" value="1"/>
</dbReference>
<gene>
    <name evidence="8" type="ORF">M378DRAFT_156187</name>
</gene>
<sequence>MSRSTVQARLTHSALEQTTDGEIDEAAGYADSEVLICQQYVVYSATFQVPTFYFTIHDSQGAPLSLDELLSTSLFHRFGFKGLEKSGSALTLPTSSFPLLSQGDHPTLNTPCWYLHPCETAPAVEELLKEKGKVRERVVNVIETWMLIVGNVIGL</sequence>
<evidence type="ECO:0000256" key="2">
    <source>
        <dbReference type="ARBA" id="ARBA00021099"/>
    </source>
</evidence>
<dbReference type="GO" id="GO:0000045">
    <property type="term" value="P:autophagosome assembly"/>
    <property type="evidence" value="ECO:0007669"/>
    <property type="project" value="TreeGrafter"/>
</dbReference>
<dbReference type="GO" id="GO:0015031">
    <property type="term" value="P:protein transport"/>
    <property type="evidence" value="ECO:0007669"/>
    <property type="project" value="UniProtKB-KW"/>
</dbReference>
<dbReference type="HOGENOM" id="CLU_072332_2_0_1"/>
<evidence type="ECO:0000313" key="9">
    <source>
        <dbReference type="Proteomes" id="UP000054549"/>
    </source>
</evidence>
<dbReference type="AlphaFoldDB" id="A0A0C2XKU6"/>
<dbReference type="Gene3D" id="3.30.1460.50">
    <property type="match status" value="1"/>
</dbReference>
<dbReference type="GO" id="GO:0061651">
    <property type="term" value="F:Atg12 conjugating enzyme activity"/>
    <property type="evidence" value="ECO:0007669"/>
    <property type="project" value="TreeGrafter"/>
</dbReference>
<reference evidence="8 9" key="1">
    <citation type="submission" date="2014-04" db="EMBL/GenBank/DDBJ databases">
        <title>Evolutionary Origins and Diversification of the Mycorrhizal Mutualists.</title>
        <authorList>
            <consortium name="DOE Joint Genome Institute"/>
            <consortium name="Mycorrhizal Genomics Consortium"/>
            <person name="Kohler A."/>
            <person name="Kuo A."/>
            <person name="Nagy L.G."/>
            <person name="Floudas D."/>
            <person name="Copeland A."/>
            <person name="Barry K.W."/>
            <person name="Cichocki N."/>
            <person name="Veneault-Fourrey C."/>
            <person name="LaButti K."/>
            <person name="Lindquist E.A."/>
            <person name="Lipzen A."/>
            <person name="Lundell T."/>
            <person name="Morin E."/>
            <person name="Murat C."/>
            <person name="Riley R."/>
            <person name="Ohm R."/>
            <person name="Sun H."/>
            <person name="Tunlid A."/>
            <person name="Henrissat B."/>
            <person name="Grigoriev I.V."/>
            <person name="Hibbett D.S."/>
            <person name="Martin F."/>
        </authorList>
    </citation>
    <scope>NUCLEOTIDE SEQUENCE [LARGE SCALE GENOMIC DNA]</scope>
    <source>
        <strain evidence="8 9">Koide BX008</strain>
    </source>
</reference>
<evidence type="ECO:0000256" key="7">
    <source>
        <dbReference type="ARBA" id="ARBA00029833"/>
    </source>
</evidence>
<protein>
    <recommendedName>
        <fullName evidence="2">Ubiquitin-like-conjugating enzyme ATG10</fullName>
    </recommendedName>
    <alternativeName>
        <fullName evidence="7">Autophagy-related protein 10</fullName>
    </alternativeName>
</protein>
<evidence type="ECO:0000256" key="3">
    <source>
        <dbReference type="ARBA" id="ARBA00022679"/>
    </source>
</evidence>
<dbReference type="Proteomes" id="UP000054549">
    <property type="component" value="Unassembled WGS sequence"/>
</dbReference>
<comment type="similarity">
    <text evidence="1">Belongs to the ATG10 family.</text>
</comment>
<dbReference type="GO" id="GO:0032446">
    <property type="term" value="P:protein modification by small protein conjugation"/>
    <property type="evidence" value="ECO:0007669"/>
    <property type="project" value="TreeGrafter"/>
</dbReference>
<evidence type="ECO:0000313" key="8">
    <source>
        <dbReference type="EMBL" id="KIL70131.1"/>
    </source>
</evidence>
<keyword evidence="3" id="KW-0808">Transferase</keyword>
<dbReference type="OrthoDB" id="4089664at2759"/>
<keyword evidence="4" id="KW-0833">Ubl conjugation pathway</keyword>
<evidence type="ECO:0000256" key="5">
    <source>
        <dbReference type="ARBA" id="ARBA00022927"/>
    </source>
</evidence>
<dbReference type="STRING" id="946122.A0A0C2XKU6"/>
<dbReference type="Pfam" id="PF03987">
    <property type="entry name" value="Autophagy_act_C"/>
    <property type="match status" value="1"/>
</dbReference>
<keyword evidence="9" id="KW-1185">Reference proteome</keyword>